<keyword evidence="3" id="KW-1185">Reference proteome</keyword>
<sequence length="1108" mass="125363">MNIKAPGTSMVRQLTTLLSEENKDDLEYISTTLCSLFCLEPIPVNQLKIVERLCDSDRELLKKWKDIVPDKKGSPKGTKLLVKHRESSLAYELWNEITQNTKQIQGNPDFCTVNTRNEFAICCVQTFWSCGGWQHVLNNLDAISPILVSDDVNNVHARLKTISSLSQLFLIASLEMPYIQLTNTVPTSDNLLLHDNFRPQQQMFVSVPEEIVTHWIESISKAIQSGCLWFANYILYSELSDVVLNRRVMLDEILVDLTNSKFFEVTKSLNFGTGLMMLNLFAKSLPNILPADQSDLLCLIESLNKWDRQLNLVPIKPLLLKYFSQLFKFSLTLLASGDSEYFRYGSDFSVTQNSDILSSSLPLPFLLSSSDDSSLFNRNIKYYLDQKFDPNEFINQSGKPASLSRLFVMCGHHLHVDLMRILSEMFNVDFKFFLKCTKQGLHFLNDLLLARSNLLKYQLSNDSMPIKKSSSKDNLEFISVIGFYLSKMIIYADETVMHELINPTSSSSYSMECRFSILDEELSHLIYAFTSCHGITDCALKHLGYSLSTGSHIISKESGFSMNSTMLVNNWPLWTESHVFCLLSGHMLSILRVTDSIIILEDSIKSFWSNFLTSIQNTILSTWESSIIKNITVIEHCMMDIHPNLLQFACFLAGQTPGLTAKKQLLILLTQLFCDLHKTLWKKQYQHQQQFITESSNVHISSVKQQITHVYYLWLRLIVILRYMLHYFYIPPNYLSHQLKPCMFLQPDQNNNKQKKCVIWEYSTIAQLSSKIHPYFLPLPLTDNNSNIPFFYDLLTAANQSSSGVDQSTNLTPVGSSSSKRTGTSLSLPSPDGLAVSSLASLNNYHDLFTSLLDYMSSLLLTDSFNKMLTNPDPILTECCQLPLCTYGLALNWRLLEILPPPQELLKDLSLFIDLLTIKPSQKTVINLQSVSKIFLSPSYYLYLIILLDRIQQNPTQPTFQFSSGFATDDSLPPKSKSESSTVKSTNTSAITTGGGNANIPSVTSSRSSTSSSSAYSLLDSRANLLKELKRLIHAQCSSKLSNDGESEEAKADVIEGAINQLISLVHPIALFSFLFECGFLQVKSFSVSFVVIHYELSVFLKIVYIIE</sequence>
<dbReference type="EMBL" id="UZAI01002240">
    <property type="protein sequence ID" value="VDO69599.1"/>
    <property type="molecule type" value="Genomic_DNA"/>
</dbReference>
<dbReference type="AlphaFoldDB" id="A0A183LQR9"/>
<accession>A0A183LQR9</accession>
<reference evidence="2 3" key="1">
    <citation type="submission" date="2018-11" db="EMBL/GenBank/DDBJ databases">
        <authorList>
            <consortium name="Pathogen Informatics"/>
        </authorList>
    </citation>
    <scope>NUCLEOTIDE SEQUENCE [LARGE SCALE GENOMIC DNA]</scope>
    <source>
        <strain evidence="2 3">Zambia</strain>
    </source>
</reference>
<feature type="compositionally biased region" description="Polar residues" evidence="1">
    <location>
        <begin position="803"/>
        <end position="814"/>
    </location>
</feature>
<feature type="compositionally biased region" description="Low complexity" evidence="1">
    <location>
        <begin position="1002"/>
        <end position="1013"/>
    </location>
</feature>
<protein>
    <submittedName>
        <fullName evidence="2">Uncharacterized protein</fullName>
    </submittedName>
</protein>
<dbReference type="Proteomes" id="UP000277204">
    <property type="component" value="Unassembled WGS sequence"/>
</dbReference>
<feature type="region of interest" description="Disordered" evidence="1">
    <location>
        <begin position="803"/>
        <end position="829"/>
    </location>
</feature>
<gene>
    <name evidence="2" type="ORF">SMRZ_LOCUS6141</name>
</gene>
<name>A0A183LQR9_9TREM</name>
<evidence type="ECO:0000256" key="1">
    <source>
        <dbReference type="SAM" id="MobiDB-lite"/>
    </source>
</evidence>
<proteinExistence type="predicted"/>
<feature type="region of interest" description="Disordered" evidence="1">
    <location>
        <begin position="962"/>
        <end position="1013"/>
    </location>
</feature>
<feature type="compositionally biased region" description="Low complexity" evidence="1">
    <location>
        <begin position="979"/>
        <end position="989"/>
    </location>
</feature>
<organism evidence="2 3">
    <name type="scientific">Schistosoma margrebowiei</name>
    <dbReference type="NCBI Taxonomy" id="48269"/>
    <lineage>
        <taxon>Eukaryota</taxon>
        <taxon>Metazoa</taxon>
        <taxon>Spiralia</taxon>
        <taxon>Lophotrochozoa</taxon>
        <taxon>Platyhelminthes</taxon>
        <taxon>Trematoda</taxon>
        <taxon>Digenea</taxon>
        <taxon>Strigeidida</taxon>
        <taxon>Schistosomatoidea</taxon>
        <taxon>Schistosomatidae</taxon>
        <taxon>Schistosoma</taxon>
    </lineage>
</organism>
<dbReference type="STRING" id="48269.A0A183LQR9"/>
<evidence type="ECO:0000313" key="3">
    <source>
        <dbReference type="Proteomes" id="UP000277204"/>
    </source>
</evidence>
<evidence type="ECO:0000313" key="2">
    <source>
        <dbReference type="EMBL" id="VDO69599.1"/>
    </source>
</evidence>
<feature type="compositionally biased region" description="Low complexity" evidence="1">
    <location>
        <begin position="815"/>
        <end position="828"/>
    </location>
</feature>